<dbReference type="PATRIC" id="fig|1122241.3.peg.1868"/>
<evidence type="ECO:0000256" key="6">
    <source>
        <dbReference type="ARBA" id="ARBA00022605"/>
    </source>
</evidence>
<dbReference type="Gene3D" id="3.40.1160.10">
    <property type="entry name" value="Acetylglutamate kinase-like"/>
    <property type="match status" value="1"/>
</dbReference>
<dbReference type="InterPro" id="IPR027795">
    <property type="entry name" value="CASTOR_ACT_dom"/>
</dbReference>
<dbReference type="InterPro" id="IPR005260">
    <property type="entry name" value="Asp_kin_monofn"/>
</dbReference>
<dbReference type="Pfam" id="PF00696">
    <property type="entry name" value="AA_kinase"/>
    <property type="match status" value="1"/>
</dbReference>
<evidence type="ECO:0000256" key="11">
    <source>
        <dbReference type="ARBA" id="ARBA00022915"/>
    </source>
</evidence>
<organism evidence="19 20">
    <name type="scientific">Moorella mulderi DSM 14980</name>
    <dbReference type="NCBI Taxonomy" id="1122241"/>
    <lineage>
        <taxon>Bacteria</taxon>
        <taxon>Bacillati</taxon>
        <taxon>Bacillota</taxon>
        <taxon>Clostridia</taxon>
        <taxon>Neomoorellales</taxon>
        <taxon>Neomoorellaceae</taxon>
        <taxon>Neomoorella</taxon>
    </lineage>
</organism>
<dbReference type="InterPro" id="IPR045865">
    <property type="entry name" value="ACT-like_dom_sf"/>
</dbReference>
<accession>A0A151AX13</accession>
<keyword evidence="11" id="KW-0220">Diaminopimelate biosynthesis</keyword>
<name>A0A151AX13_9FIRM</name>
<dbReference type="UniPathway" id="UPA00051">
    <property type="reaction ID" value="UER00462"/>
</dbReference>
<dbReference type="UniPathway" id="UPA00034">
    <property type="reaction ID" value="UER00015"/>
</dbReference>
<keyword evidence="10 14" id="KW-0067">ATP-binding</keyword>
<dbReference type="RefSeq" id="WP_062284116.1">
    <property type="nucleotide sequence ID" value="NZ_LTBC01000005.1"/>
</dbReference>
<feature type="domain" description="Aspartate/glutamate/uridylate kinase" evidence="17">
    <location>
        <begin position="2"/>
        <end position="233"/>
    </location>
</feature>
<dbReference type="GO" id="GO:0004072">
    <property type="term" value="F:aspartate kinase activity"/>
    <property type="evidence" value="ECO:0007669"/>
    <property type="project" value="UniProtKB-EC"/>
</dbReference>
<evidence type="ECO:0000256" key="7">
    <source>
        <dbReference type="ARBA" id="ARBA00022679"/>
    </source>
</evidence>
<evidence type="ECO:0000256" key="15">
    <source>
        <dbReference type="RuleBase" id="RU003448"/>
    </source>
</evidence>
<gene>
    <name evidence="19" type="ORF">MOMUL_17690</name>
</gene>
<dbReference type="Gene3D" id="3.30.2130.10">
    <property type="entry name" value="VC0802-like"/>
    <property type="match status" value="1"/>
</dbReference>
<keyword evidence="12" id="KW-0457">Lysine biosynthesis</keyword>
<dbReference type="FunFam" id="3.40.1160.10:FF:000002">
    <property type="entry name" value="Aspartokinase"/>
    <property type="match status" value="1"/>
</dbReference>
<feature type="domain" description="CASTOR ACT" evidence="18">
    <location>
        <begin position="333"/>
        <end position="395"/>
    </location>
</feature>
<evidence type="ECO:0000256" key="2">
    <source>
        <dbReference type="ARBA" id="ARBA00004766"/>
    </source>
</evidence>
<evidence type="ECO:0000256" key="9">
    <source>
        <dbReference type="ARBA" id="ARBA00022777"/>
    </source>
</evidence>
<keyword evidence="9 15" id="KW-0418">Kinase</keyword>
<comment type="similarity">
    <text evidence="5 15">Belongs to the aspartokinase family.</text>
</comment>
<comment type="pathway">
    <text evidence="4 16">Amino-acid biosynthesis; L-threonine biosynthesis; L-threonine from L-aspartate: step 1/5.</text>
</comment>
<dbReference type="OrthoDB" id="9799110at2"/>
<dbReference type="GO" id="GO:0005524">
    <property type="term" value="F:ATP binding"/>
    <property type="evidence" value="ECO:0007669"/>
    <property type="project" value="UniProtKB-KW"/>
</dbReference>
<protein>
    <recommendedName>
        <fullName evidence="15">Aspartokinase</fullName>
        <ecNumber evidence="15">2.7.2.4</ecNumber>
    </recommendedName>
</protein>
<dbReference type="GO" id="GO:0019877">
    <property type="term" value="P:diaminopimelate biosynthetic process"/>
    <property type="evidence" value="ECO:0007669"/>
    <property type="project" value="UniProtKB-KW"/>
</dbReference>
<evidence type="ECO:0000313" key="20">
    <source>
        <dbReference type="Proteomes" id="UP000075670"/>
    </source>
</evidence>
<evidence type="ECO:0000259" key="18">
    <source>
        <dbReference type="Pfam" id="PF13840"/>
    </source>
</evidence>
<dbReference type="EMBL" id="LTBC01000005">
    <property type="protein sequence ID" value="KYH32194.1"/>
    <property type="molecule type" value="Genomic_DNA"/>
</dbReference>
<keyword evidence="7 15" id="KW-0808">Transferase</keyword>
<dbReference type="SUPFAM" id="SSF53633">
    <property type="entry name" value="Carbamate kinase-like"/>
    <property type="match status" value="1"/>
</dbReference>
<comment type="caution">
    <text evidence="19">The sequence shown here is derived from an EMBL/GenBank/DDBJ whole genome shotgun (WGS) entry which is preliminary data.</text>
</comment>
<keyword evidence="20" id="KW-1185">Reference proteome</keyword>
<evidence type="ECO:0000256" key="3">
    <source>
        <dbReference type="ARBA" id="ARBA00004986"/>
    </source>
</evidence>
<dbReference type="UniPathway" id="UPA00050">
    <property type="reaction ID" value="UER00461"/>
</dbReference>
<evidence type="ECO:0000256" key="1">
    <source>
        <dbReference type="ARBA" id="ARBA00003121"/>
    </source>
</evidence>
<dbReference type="PANTHER" id="PTHR21499:SF3">
    <property type="entry name" value="ASPARTOKINASE"/>
    <property type="match status" value="1"/>
</dbReference>
<dbReference type="InterPro" id="IPR001048">
    <property type="entry name" value="Asp/Glu/Uridylate_kinase"/>
</dbReference>
<dbReference type="SUPFAM" id="SSF55021">
    <property type="entry name" value="ACT-like"/>
    <property type="match status" value="2"/>
</dbReference>
<evidence type="ECO:0000256" key="8">
    <source>
        <dbReference type="ARBA" id="ARBA00022741"/>
    </source>
</evidence>
<dbReference type="Pfam" id="PF13840">
    <property type="entry name" value="ACT_7"/>
    <property type="match status" value="1"/>
</dbReference>
<comment type="pathway">
    <text evidence="3 16">Amino-acid biosynthesis; L-methionine biosynthesis via de novo pathway; L-homoserine from L-aspartate: step 1/3.</text>
</comment>
<dbReference type="EC" id="2.7.2.4" evidence="15"/>
<dbReference type="AlphaFoldDB" id="A0A151AX13"/>
<reference evidence="19 20" key="1">
    <citation type="submission" date="2016-02" db="EMBL/GenBank/DDBJ databases">
        <title>Genome sequence of Moorella mulderi DSM 14980.</title>
        <authorList>
            <person name="Poehlein A."/>
            <person name="Daniel R."/>
        </authorList>
    </citation>
    <scope>NUCLEOTIDE SEQUENCE [LARGE SCALE GENOMIC DNA]</scope>
    <source>
        <strain evidence="19 20">DSM 14980</strain>
    </source>
</reference>
<dbReference type="PANTHER" id="PTHR21499">
    <property type="entry name" value="ASPARTATE KINASE"/>
    <property type="match status" value="1"/>
</dbReference>
<feature type="binding site" evidence="14">
    <location>
        <begin position="7"/>
        <end position="10"/>
    </location>
    <ligand>
        <name>ATP</name>
        <dbReference type="ChEBI" id="CHEBI:30616"/>
    </ligand>
</feature>
<dbReference type="NCBIfam" id="TIGR00657">
    <property type="entry name" value="asp_kinases"/>
    <property type="match status" value="1"/>
</dbReference>
<dbReference type="InterPro" id="IPR001341">
    <property type="entry name" value="Asp_kinase"/>
</dbReference>
<comment type="function">
    <text evidence="1">Catalyzes the phosphorylation of the beta-carboxyl group of aspartic acid with ATP to yield 4-phospho-L-aspartate, which is involved in the branched biosynthetic pathway leading to the biosynthesis of amino acids threonine, isoleucine and methionine.</text>
</comment>
<keyword evidence="6 16" id="KW-0028">Amino-acid biosynthesis</keyword>
<evidence type="ECO:0000256" key="13">
    <source>
        <dbReference type="ARBA" id="ARBA00047872"/>
    </source>
</evidence>
<dbReference type="GO" id="GO:0009089">
    <property type="term" value="P:lysine biosynthetic process via diaminopimelate"/>
    <property type="evidence" value="ECO:0007669"/>
    <property type="project" value="UniProtKB-UniPathway"/>
</dbReference>
<proteinExistence type="inferred from homology"/>
<feature type="binding site" evidence="14">
    <location>
        <position position="52"/>
    </location>
    <ligand>
        <name>substrate</name>
    </ligand>
</feature>
<evidence type="ECO:0000256" key="14">
    <source>
        <dbReference type="PIRSR" id="PIRSR000726-1"/>
    </source>
</evidence>
<comment type="catalytic activity">
    <reaction evidence="13 15">
        <text>L-aspartate + ATP = 4-phospho-L-aspartate + ADP</text>
        <dbReference type="Rhea" id="RHEA:23776"/>
        <dbReference type="ChEBI" id="CHEBI:29991"/>
        <dbReference type="ChEBI" id="CHEBI:30616"/>
        <dbReference type="ChEBI" id="CHEBI:57535"/>
        <dbReference type="ChEBI" id="CHEBI:456216"/>
        <dbReference type="EC" id="2.7.2.4"/>
    </reaction>
</comment>
<dbReference type="Proteomes" id="UP000075670">
    <property type="component" value="Unassembled WGS sequence"/>
</dbReference>
<dbReference type="InterPro" id="IPR018042">
    <property type="entry name" value="Aspartate_kinase_CS"/>
</dbReference>
<feature type="binding site" evidence="14">
    <location>
        <position position="77"/>
    </location>
    <ligand>
        <name>substrate</name>
    </ligand>
</feature>
<keyword evidence="8 14" id="KW-0547">Nucleotide-binding</keyword>
<evidence type="ECO:0000256" key="12">
    <source>
        <dbReference type="ARBA" id="ARBA00023154"/>
    </source>
</evidence>
<dbReference type="GO" id="GO:0009090">
    <property type="term" value="P:homoserine biosynthetic process"/>
    <property type="evidence" value="ECO:0007669"/>
    <property type="project" value="TreeGrafter"/>
</dbReference>
<evidence type="ECO:0000256" key="16">
    <source>
        <dbReference type="RuleBase" id="RU004249"/>
    </source>
</evidence>
<sequence length="413" mass="43710">MKVLVQKFGGSSVATPEQRLMVVRHIEKACRAGYRVAVVVSAMGRRGAPYATDTLLDLLGDNQVSPRERDLLLACGEIIAGVVLSATLQGRGIPAVFLTGGQAGIITDARFNDARIIRVEPRRVQSYLEQERVVVVAGFQGVTEAGEITTLGRGGSDTTAAALGVALKAEAVEIFTDVDGVKTADPRIVSDARTLSTITYTEVCQMAYEGAKVIHPRAVEIAREGNIPLKIKSTFGDGPGTLVVAWQPGPSGVHISRDRVITGITHMAGLTQLRVTLPEGERAEAVFQTLAQNNISVDFINVFPGELVFTVAAGAAGRAVELIEGLGLTVTARPGCAKVATVGAGMRGVPGVMATIVTALNRAGIKILQSADSYTSIWCLVDQADMERAVQVLHREFKLHDEETGEVKAYAVG</sequence>
<dbReference type="PIRSF" id="PIRSF000726">
    <property type="entry name" value="Asp_kin"/>
    <property type="match status" value="1"/>
</dbReference>
<dbReference type="InterPro" id="IPR036393">
    <property type="entry name" value="AceGlu_kinase-like_sf"/>
</dbReference>
<feature type="binding site" evidence="14">
    <location>
        <begin position="176"/>
        <end position="177"/>
    </location>
    <ligand>
        <name>ATP</name>
        <dbReference type="ChEBI" id="CHEBI:30616"/>
    </ligand>
</feature>
<comment type="pathway">
    <text evidence="2 16">Amino-acid biosynthesis; L-lysine biosynthesis via DAP pathway; (S)-tetrahydrodipicolinate from L-aspartate: step 1/4.</text>
</comment>
<dbReference type="GO" id="GO:0009088">
    <property type="term" value="P:threonine biosynthetic process"/>
    <property type="evidence" value="ECO:0007669"/>
    <property type="project" value="UniProtKB-UniPathway"/>
</dbReference>
<feature type="binding site" evidence="14">
    <location>
        <position position="187"/>
    </location>
    <ligand>
        <name>ATP</name>
        <dbReference type="ChEBI" id="CHEBI:30616"/>
    </ligand>
</feature>
<evidence type="ECO:0000256" key="4">
    <source>
        <dbReference type="ARBA" id="ARBA00005139"/>
    </source>
</evidence>
<evidence type="ECO:0000256" key="5">
    <source>
        <dbReference type="ARBA" id="ARBA00010122"/>
    </source>
</evidence>
<evidence type="ECO:0000259" key="17">
    <source>
        <dbReference type="Pfam" id="PF00696"/>
    </source>
</evidence>
<dbReference type="PROSITE" id="PS00324">
    <property type="entry name" value="ASPARTOKINASE"/>
    <property type="match status" value="1"/>
</dbReference>
<dbReference type="GO" id="GO:0005829">
    <property type="term" value="C:cytosol"/>
    <property type="evidence" value="ECO:0007669"/>
    <property type="project" value="TreeGrafter"/>
</dbReference>
<evidence type="ECO:0000313" key="19">
    <source>
        <dbReference type="EMBL" id="KYH32194.1"/>
    </source>
</evidence>
<feature type="binding site" evidence="14">
    <location>
        <begin position="212"/>
        <end position="213"/>
    </location>
    <ligand>
        <name>ATP</name>
        <dbReference type="ChEBI" id="CHEBI:30616"/>
    </ligand>
</feature>
<dbReference type="NCBIfam" id="NF006068">
    <property type="entry name" value="PRK08210.1"/>
    <property type="match status" value="1"/>
</dbReference>
<evidence type="ECO:0000256" key="10">
    <source>
        <dbReference type="ARBA" id="ARBA00022840"/>
    </source>
</evidence>